<keyword evidence="1" id="KW-1133">Transmembrane helix</keyword>
<organism evidence="2 3">
    <name type="scientific">Rhizobium leguminosarum</name>
    <dbReference type="NCBI Taxonomy" id="384"/>
    <lineage>
        <taxon>Bacteria</taxon>
        <taxon>Pseudomonadati</taxon>
        <taxon>Pseudomonadota</taxon>
        <taxon>Alphaproteobacteria</taxon>
        <taxon>Hyphomicrobiales</taxon>
        <taxon>Rhizobiaceae</taxon>
        <taxon>Rhizobium/Agrobacterium group</taxon>
        <taxon>Rhizobium</taxon>
    </lineage>
</organism>
<evidence type="ECO:0000313" key="2">
    <source>
        <dbReference type="EMBL" id="AUW41128.1"/>
    </source>
</evidence>
<evidence type="ECO:0000256" key="1">
    <source>
        <dbReference type="SAM" id="Phobius"/>
    </source>
</evidence>
<evidence type="ECO:0000313" key="3">
    <source>
        <dbReference type="Proteomes" id="UP000238523"/>
    </source>
</evidence>
<feature type="transmembrane region" description="Helical" evidence="1">
    <location>
        <begin position="31"/>
        <end position="51"/>
    </location>
</feature>
<feature type="transmembrane region" description="Helical" evidence="1">
    <location>
        <begin position="57"/>
        <end position="79"/>
    </location>
</feature>
<dbReference type="AlphaFoldDB" id="A0A2K9YYQ9"/>
<dbReference type="Proteomes" id="UP000238523">
    <property type="component" value="Chromosome"/>
</dbReference>
<protein>
    <submittedName>
        <fullName evidence="2">Uncharacterized protein</fullName>
    </submittedName>
</protein>
<reference evidence="2 3" key="1">
    <citation type="submission" date="2017-11" db="EMBL/GenBank/DDBJ databases">
        <title>Complete genome of Rhizobium leguminosarum Norway, an ineffective micro-symbiont.</title>
        <authorList>
            <person name="Hoffrichter A."/>
            <person name="Liang J."/>
            <person name="Brachmann A."/>
            <person name="Marin M."/>
        </authorList>
    </citation>
    <scope>NUCLEOTIDE SEQUENCE [LARGE SCALE GENOMIC DNA]</scope>
    <source>
        <strain evidence="2 3">Norway</strain>
    </source>
</reference>
<proteinExistence type="predicted"/>
<gene>
    <name evidence="2" type="ORF">CUJ84_Chr000721</name>
</gene>
<keyword evidence="1" id="KW-0472">Membrane</keyword>
<dbReference type="EMBL" id="CP025012">
    <property type="protein sequence ID" value="AUW41128.1"/>
    <property type="molecule type" value="Genomic_DNA"/>
</dbReference>
<accession>A0A2K9YYQ9</accession>
<name>A0A2K9YYQ9_RHILE</name>
<sequence>MPALGWKGHLWPIAAIEHGHFRVYVQFMVKLHETITTLLSIVGLLLGAWLGYEIAGILGVLMFVPVGALAGLCLSLLGWRIIYLVV</sequence>
<keyword evidence="1" id="KW-0812">Transmembrane</keyword>